<evidence type="ECO:0000256" key="5">
    <source>
        <dbReference type="ARBA" id="ARBA00022840"/>
    </source>
</evidence>
<keyword evidence="2" id="KW-0808">Transferase</keyword>
<dbReference type="PANTHER" id="PTHR27002:SF1095">
    <property type="entry name" value="G-TYPE LECTIN S-RECEPTOR-LIKE SERINE_THREONINE-PROTEIN KINASE RKS1"/>
    <property type="match status" value="1"/>
</dbReference>
<dbReference type="InterPro" id="IPR000719">
    <property type="entry name" value="Prot_kinase_dom"/>
</dbReference>
<comment type="caution">
    <text evidence="7">The sequence shown here is derived from an EMBL/GenBank/DDBJ whole genome shotgun (WGS) entry which is preliminary data.</text>
</comment>
<keyword evidence="1" id="KW-0723">Serine/threonine-protein kinase</keyword>
<dbReference type="PANTHER" id="PTHR27002">
    <property type="entry name" value="RECEPTOR-LIKE SERINE/THREONINE-PROTEIN KINASE SD1-8"/>
    <property type="match status" value="1"/>
</dbReference>
<dbReference type="GO" id="GO:0005524">
    <property type="term" value="F:ATP binding"/>
    <property type="evidence" value="ECO:0007669"/>
    <property type="project" value="UniProtKB-KW"/>
</dbReference>
<evidence type="ECO:0000256" key="3">
    <source>
        <dbReference type="ARBA" id="ARBA00022741"/>
    </source>
</evidence>
<evidence type="ECO:0000313" key="8">
    <source>
        <dbReference type="Proteomes" id="UP000829196"/>
    </source>
</evidence>
<dbReference type="Proteomes" id="UP000829196">
    <property type="component" value="Unassembled WGS sequence"/>
</dbReference>
<reference evidence="7" key="1">
    <citation type="journal article" date="2022" name="Front. Genet.">
        <title>Chromosome-Scale Assembly of the Dendrobium nobile Genome Provides Insights Into the Molecular Mechanism of the Biosynthesis of the Medicinal Active Ingredient of Dendrobium.</title>
        <authorList>
            <person name="Xu Q."/>
            <person name="Niu S.-C."/>
            <person name="Li K.-L."/>
            <person name="Zheng P.-J."/>
            <person name="Zhang X.-J."/>
            <person name="Jia Y."/>
            <person name="Liu Y."/>
            <person name="Niu Y.-X."/>
            <person name="Yu L.-H."/>
            <person name="Chen D.-F."/>
            <person name="Zhang G.-Q."/>
        </authorList>
    </citation>
    <scope>NUCLEOTIDE SEQUENCE</scope>
    <source>
        <tissue evidence="7">Leaf</tissue>
    </source>
</reference>
<dbReference type="EMBL" id="JAGYWB010000011">
    <property type="protein sequence ID" value="KAI0505021.1"/>
    <property type="molecule type" value="Genomic_DNA"/>
</dbReference>
<organism evidence="7 8">
    <name type="scientific">Dendrobium nobile</name>
    <name type="common">Orchid</name>
    <dbReference type="NCBI Taxonomy" id="94219"/>
    <lineage>
        <taxon>Eukaryota</taxon>
        <taxon>Viridiplantae</taxon>
        <taxon>Streptophyta</taxon>
        <taxon>Embryophyta</taxon>
        <taxon>Tracheophyta</taxon>
        <taxon>Spermatophyta</taxon>
        <taxon>Magnoliopsida</taxon>
        <taxon>Liliopsida</taxon>
        <taxon>Asparagales</taxon>
        <taxon>Orchidaceae</taxon>
        <taxon>Epidendroideae</taxon>
        <taxon>Malaxideae</taxon>
        <taxon>Dendrobiinae</taxon>
        <taxon>Dendrobium</taxon>
    </lineage>
</organism>
<keyword evidence="3" id="KW-0547">Nucleotide-binding</keyword>
<evidence type="ECO:0000256" key="1">
    <source>
        <dbReference type="ARBA" id="ARBA00022527"/>
    </source>
</evidence>
<dbReference type="Gene3D" id="1.10.510.10">
    <property type="entry name" value="Transferase(Phosphotransferase) domain 1"/>
    <property type="match status" value="1"/>
</dbReference>
<dbReference type="SMR" id="A0A8T3B7H0"/>
<evidence type="ECO:0000259" key="6">
    <source>
        <dbReference type="PROSITE" id="PS50011"/>
    </source>
</evidence>
<feature type="domain" description="Protein kinase" evidence="6">
    <location>
        <begin position="1"/>
        <end position="126"/>
    </location>
</feature>
<keyword evidence="4" id="KW-0418">Kinase</keyword>
<sequence>MVPKISDFGLARIFGEDEAISETKRVAGTYGYMSPEYVIQGIYSAKSDVFSFGVIVLEVISNQRNRGSSNSKSINHLVELAWSLWNKGKALELVDESISNSFSIAEVLKCIKVGLLCIQERPNDRL</sequence>
<keyword evidence="5" id="KW-0067">ATP-binding</keyword>
<dbReference type="OrthoDB" id="4062651at2759"/>
<dbReference type="Pfam" id="PF00069">
    <property type="entry name" value="Pkinase"/>
    <property type="match status" value="1"/>
</dbReference>
<evidence type="ECO:0000313" key="7">
    <source>
        <dbReference type="EMBL" id="KAI0505021.1"/>
    </source>
</evidence>
<name>A0A8T3B7H0_DENNO</name>
<evidence type="ECO:0000256" key="4">
    <source>
        <dbReference type="ARBA" id="ARBA00022777"/>
    </source>
</evidence>
<keyword evidence="8" id="KW-1185">Reference proteome</keyword>
<evidence type="ECO:0000256" key="2">
    <source>
        <dbReference type="ARBA" id="ARBA00022679"/>
    </source>
</evidence>
<dbReference type="InterPro" id="IPR011009">
    <property type="entry name" value="Kinase-like_dom_sf"/>
</dbReference>
<dbReference type="SUPFAM" id="SSF56112">
    <property type="entry name" value="Protein kinase-like (PK-like)"/>
    <property type="match status" value="1"/>
</dbReference>
<dbReference type="AlphaFoldDB" id="A0A8T3B7H0"/>
<protein>
    <recommendedName>
        <fullName evidence="6">Protein kinase domain-containing protein</fullName>
    </recommendedName>
</protein>
<dbReference type="GO" id="GO:0004674">
    <property type="term" value="F:protein serine/threonine kinase activity"/>
    <property type="evidence" value="ECO:0007669"/>
    <property type="project" value="UniProtKB-KW"/>
</dbReference>
<dbReference type="PROSITE" id="PS50011">
    <property type="entry name" value="PROTEIN_KINASE_DOM"/>
    <property type="match status" value="1"/>
</dbReference>
<accession>A0A8T3B7H0</accession>
<proteinExistence type="predicted"/>
<gene>
    <name evidence="7" type="ORF">KFK09_015978</name>
</gene>
<dbReference type="GO" id="GO:0005886">
    <property type="term" value="C:plasma membrane"/>
    <property type="evidence" value="ECO:0007669"/>
    <property type="project" value="TreeGrafter"/>
</dbReference>